<sequence length="106" mass="11932">MIPVCRKPALKTSPGSRTPDQLLIPPHVPSYADLKTVLDVCSEVIIGLWWRQNSISEAALKQKCWRSSTSCFRCHRINTRNTPAPDLHMKIMAFRKVTLGQFGVQG</sequence>
<evidence type="ECO:0000313" key="2">
    <source>
        <dbReference type="Proteomes" id="UP001345963"/>
    </source>
</evidence>
<proteinExistence type="predicted"/>
<dbReference type="EMBL" id="JAHUTI010005544">
    <property type="protein sequence ID" value="MED6234204.1"/>
    <property type="molecule type" value="Genomic_DNA"/>
</dbReference>
<name>A0ABU7A9D3_9TELE</name>
<protein>
    <submittedName>
        <fullName evidence="1">Uncharacterized protein</fullName>
    </submittedName>
</protein>
<keyword evidence="2" id="KW-1185">Reference proteome</keyword>
<accession>A0ABU7A9D3</accession>
<organism evidence="1 2">
    <name type="scientific">Ataeniobius toweri</name>
    <dbReference type="NCBI Taxonomy" id="208326"/>
    <lineage>
        <taxon>Eukaryota</taxon>
        <taxon>Metazoa</taxon>
        <taxon>Chordata</taxon>
        <taxon>Craniata</taxon>
        <taxon>Vertebrata</taxon>
        <taxon>Euteleostomi</taxon>
        <taxon>Actinopterygii</taxon>
        <taxon>Neopterygii</taxon>
        <taxon>Teleostei</taxon>
        <taxon>Neoteleostei</taxon>
        <taxon>Acanthomorphata</taxon>
        <taxon>Ovalentaria</taxon>
        <taxon>Atherinomorphae</taxon>
        <taxon>Cyprinodontiformes</taxon>
        <taxon>Goodeidae</taxon>
        <taxon>Ataeniobius</taxon>
    </lineage>
</organism>
<comment type="caution">
    <text evidence="1">The sequence shown here is derived from an EMBL/GenBank/DDBJ whole genome shotgun (WGS) entry which is preliminary data.</text>
</comment>
<evidence type="ECO:0000313" key="1">
    <source>
        <dbReference type="EMBL" id="MED6234204.1"/>
    </source>
</evidence>
<reference evidence="1 2" key="1">
    <citation type="submission" date="2021-07" db="EMBL/GenBank/DDBJ databases">
        <authorList>
            <person name="Palmer J.M."/>
        </authorList>
    </citation>
    <scope>NUCLEOTIDE SEQUENCE [LARGE SCALE GENOMIC DNA]</scope>
    <source>
        <strain evidence="1 2">AT_MEX2019</strain>
        <tissue evidence="1">Muscle</tissue>
    </source>
</reference>
<gene>
    <name evidence="1" type="ORF">ATANTOWER_024463</name>
</gene>
<dbReference type="Proteomes" id="UP001345963">
    <property type="component" value="Unassembled WGS sequence"/>
</dbReference>